<organism evidence="2">
    <name type="scientific">Helicotheca tamesis</name>
    <dbReference type="NCBI Taxonomy" id="374047"/>
    <lineage>
        <taxon>Eukaryota</taxon>
        <taxon>Sar</taxon>
        <taxon>Stramenopiles</taxon>
        <taxon>Ochrophyta</taxon>
        <taxon>Bacillariophyta</taxon>
        <taxon>Mediophyceae</taxon>
        <taxon>Lithodesmiophycidae</taxon>
        <taxon>Lithodesmiales</taxon>
        <taxon>Lithodesmiaceae</taxon>
        <taxon>Helicotheca</taxon>
    </lineage>
</organism>
<name>A0A7S2MQ40_9STRA</name>
<dbReference type="PANTHER" id="PTHR12832">
    <property type="entry name" value="TESTIS-SPECIFIC PROTEIN PBS13 T-COMPLEX 11"/>
    <property type="match status" value="1"/>
</dbReference>
<accession>A0A7S2MQ40</accession>
<dbReference type="AlphaFoldDB" id="A0A7S2MQ40"/>
<dbReference type="EMBL" id="HBGV01010813">
    <property type="protein sequence ID" value="CAD9496006.1"/>
    <property type="molecule type" value="Transcribed_RNA"/>
</dbReference>
<dbReference type="GO" id="GO:0007165">
    <property type="term" value="P:signal transduction"/>
    <property type="evidence" value="ECO:0007669"/>
    <property type="project" value="TreeGrafter"/>
</dbReference>
<dbReference type="Pfam" id="PF05794">
    <property type="entry name" value="Tcp11"/>
    <property type="match status" value="1"/>
</dbReference>
<evidence type="ECO:0000313" key="2">
    <source>
        <dbReference type="EMBL" id="CAD9496006.1"/>
    </source>
</evidence>
<protein>
    <submittedName>
        <fullName evidence="2">Uncharacterized protein</fullName>
    </submittedName>
</protein>
<gene>
    <name evidence="2" type="ORF">HTAM1171_LOCUS6656</name>
</gene>
<sequence length="566" mass="62654">MNSDRATRSSEEFMSNFDLELTHRVLLTDPIDFPDLTMSGKPRVKKTPSFQDHVRSVGFSPENSPPQTLEDQISQTMRRAFHDMAIQSLSSNDCGPFQQFILELHGEIRALIPRRTDLHNILSDEKVRNLKCPAPDDDNDNSGTKSKHLELIVQTYLPHIVKAATSLAQLESEDRSQTTLHWVEDARKVLDSFTGDIPPNYCDGMEPLPYLVCSVTYLQTKAQLCQADVADFHLSRTLAPRIQALGVPYERNVFQKRFELVDSDGGMAIGDVKAVAEKLPVTWGWVKGMVQKNESLLGDLRQSEETRVKLVQAVGWVDSILFLRSGETNGDEPVHIPEVLVLDVDNIRSIRDATRVAVTGSALALHASTFGGGGNDTLASTGQALPAHVEAKKKHLLDVMAHRATANQDLYEDRVAEAVVELADALSMSSLSSTVVETLKSRTKATMRGEDPVIKLLDNRMREVFRDMISWHPQMAQATSRIPAQMKAGRSLPGVCASTSESSSGNIFRTQFLDEAQRKFTSKGFSMYASDLSQSCLMATKVIHLMCLLFGDMFLSKMIIEACGSG</sequence>
<proteinExistence type="inferred from homology"/>
<dbReference type="PANTHER" id="PTHR12832:SF11">
    <property type="entry name" value="LD23868P"/>
    <property type="match status" value="1"/>
</dbReference>
<dbReference type="InterPro" id="IPR008862">
    <property type="entry name" value="Tcp11"/>
</dbReference>
<evidence type="ECO:0000256" key="1">
    <source>
        <dbReference type="ARBA" id="ARBA00010954"/>
    </source>
</evidence>
<comment type="similarity">
    <text evidence="1">Belongs to the TCP11 family.</text>
</comment>
<reference evidence="2" key="1">
    <citation type="submission" date="2021-01" db="EMBL/GenBank/DDBJ databases">
        <authorList>
            <person name="Corre E."/>
            <person name="Pelletier E."/>
            <person name="Niang G."/>
            <person name="Scheremetjew M."/>
            <person name="Finn R."/>
            <person name="Kale V."/>
            <person name="Holt S."/>
            <person name="Cochrane G."/>
            <person name="Meng A."/>
            <person name="Brown T."/>
            <person name="Cohen L."/>
        </authorList>
    </citation>
    <scope>NUCLEOTIDE SEQUENCE</scope>
    <source>
        <strain evidence="2">CCMP826</strain>
    </source>
</reference>